<evidence type="ECO:0000313" key="2">
    <source>
        <dbReference type="EMBL" id="ADU64243.1"/>
    </source>
</evidence>
<reference evidence="3" key="1">
    <citation type="submission" date="2010-12" db="EMBL/GenBank/DDBJ databases">
        <title>Complete sequence of Desulfovibrio aespoeensis Aspo-2.</title>
        <authorList>
            <consortium name="US DOE Joint Genome Institute"/>
            <person name="Lucas S."/>
            <person name="Copeland A."/>
            <person name="Lapidus A."/>
            <person name="Cheng J.-F."/>
            <person name="Goodwin L."/>
            <person name="Pitluck S."/>
            <person name="Chertkov O."/>
            <person name="Misra M."/>
            <person name="Detter J.C."/>
            <person name="Han C."/>
            <person name="Tapia R."/>
            <person name="Land M."/>
            <person name="Hauser L."/>
            <person name="Kyrpides N."/>
            <person name="Ivanova N."/>
            <person name="Ovchinnikova G."/>
            <person name="Pedersen K."/>
            <person name="Jagevall S."/>
            <person name="Hazen T."/>
            <person name="Woyke T."/>
        </authorList>
    </citation>
    <scope>NUCLEOTIDE SEQUENCE [LARGE SCALE GENOMIC DNA]</scope>
    <source>
        <strain evidence="3">ATCC 700646 / DSM 10631 / Aspo-2</strain>
    </source>
</reference>
<protein>
    <recommendedName>
        <fullName evidence="1">YjeF C-terminal domain-containing protein</fullName>
    </recommendedName>
</protein>
<keyword evidence="3" id="KW-1185">Reference proteome</keyword>
<gene>
    <name evidence="2" type="ordered locus">Daes_3254</name>
</gene>
<dbReference type="GO" id="GO:0016836">
    <property type="term" value="F:hydro-lyase activity"/>
    <property type="evidence" value="ECO:0007669"/>
    <property type="project" value="InterPro"/>
</dbReference>
<feature type="domain" description="YjeF C-terminal" evidence="1">
    <location>
        <begin position="116"/>
        <end position="266"/>
    </location>
</feature>
<dbReference type="SUPFAM" id="SSF53613">
    <property type="entry name" value="Ribokinase-like"/>
    <property type="match status" value="1"/>
</dbReference>
<dbReference type="STRING" id="643562.Daes_3254"/>
<dbReference type="AlphaFoldDB" id="E6VRV6"/>
<dbReference type="Gene3D" id="3.40.1190.20">
    <property type="match status" value="1"/>
</dbReference>
<dbReference type="RefSeq" id="WP_013516140.1">
    <property type="nucleotide sequence ID" value="NC_014844.1"/>
</dbReference>
<sequence>MLAVVGTIPDPALPVIQGEAILENNALTVSGQRIATDRGTPALLASACAACATLGLPAPHAFLVGDEGLGHGSRALYAHLADTLPGLTIATLVFHYLMPDVMWHDKVLFAVEAMAVRPRLIADAGFMYAAKMSGQAPAYDLFTPDAGELAFLADEAAPHPFYTRGFILHEDNNVPDLIRRAYEAGNAARCLLVKGSVDHVADADGVLQTVDSPCEETLEAMGGTGDTVAGIAAALVQAGHPVARAALLAARTNRLAGQLARPNPGSRIAEIIVHIPRALTQTLAMDQ</sequence>
<dbReference type="HOGENOM" id="CLU_979811_0_0_7"/>
<dbReference type="KEGG" id="das:Daes_3254"/>
<dbReference type="InterPro" id="IPR029056">
    <property type="entry name" value="Ribokinase-like"/>
</dbReference>
<evidence type="ECO:0000313" key="3">
    <source>
        <dbReference type="Proteomes" id="UP000002191"/>
    </source>
</evidence>
<organism evidence="2 3">
    <name type="scientific">Pseudodesulfovibrio aespoeensis (strain ATCC 700646 / DSM 10631 / Aspo-2)</name>
    <name type="common">Desulfovibrio aespoeensis</name>
    <dbReference type="NCBI Taxonomy" id="643562"/>
    <lineage>
        <taxon>Bacteria</taxon>
        <taxon>Pseudomonadati</taxon>
        <taxon>Thermodesulfobacteriota</taxon>
        <taxon>Desulfovibrionia</taxon>
        <taxon>Desulfovibrionales</taxon>
        <taxon>Desulfovibrionaceae</taxon>
    </lineage>
</organism>
<dbReference type="Pfam" id="PF01256">
    <property type="entry name" value="Carb_kinase"/>
    <property type="match status" value="1"/>
</dbReference>
<proteinExistence type="predicted"/>
<dbReference type="Proteomes" id="UP000002191">
    <property type="component" value="Chromosome"/>
</dbReference>
<reference evidence="2 3" key="2">
    <citation type="journal article" date="2014" name="Genome Announc.">
        <title>Complete Genome Sequence of the Subsurface, Mesophilic Sulfate-Reducing Bacterium Desulfovibrio aespoeensis Aspo-2.</title>
        <authorList>
            <person name="Pedersen K."/>
            <person name="Bengtsson A."/>
            <person name="Edlund J."/>
            <person name="Rabe L."/>
            <person name="Hazen T."/>
            <person name="Chakraborty R."/>
            <person name="Goodwin L."/>
            <person name="Shapiro N."/>
        </authorList>
    </citation>
    <scope>NUCLEOTIDE SEQUENCE [LARGE SCALE GENOMIC DNA]</scope>
    <source>
        <strain evidence="3">ATCC 700646 / DSM 10631 / Aspo-2</strain>
    </source>
</reference>
<name>E6VRV6_PSEA9</name>
<evidence type="ECO:0000259" key="1">
    <source>
        <dbReference type="Pfam" id="PF01256"/>
    </source>
</evidence>
<dbReference type="OrthoDB" id="5470480at2"/>
<accession>E6VRV6</accession>
<dbReference type="InterPro" id="IPR000631">
    <property type="entry name" value="CARKD"/>
</dbReference>
<dbReference type="eggNOG" id="COG0063">
    <property type="taxonomic scope" value="Bacteria"/>
</dbReference>
<dbReference type="EMBL" id="CP002431">
    <property type="protein sequence ID" value="ADU64243.1"/>
    <property type="molecule type" value="Genomic_DNA"/>
</dbReference>